<dbReference type="Proteomes" id="UP000309215">
    <property type="component" value="Unassembled WGS sequence"/>
</dbReference>
<dbReference type="RefSeq" id="WP_136933122.1">
    <property type="nucleotide sequence ID" value="NZ_SSMQ01000044.1"/>
</dbReference>
<dbReference type="AlphaFoldDB" id="A0A4U1J151"/>
<proteinExistence type="predicted"/>
<gene>
    <name evidence="2" type="ORF">E8A74_33115</name>
</gene>
<name>A0A4U1J151_9BACT</name>
<dbReference type="PANTHER" id="PTHR42103:SF2">
    <property type="entry name" value="AB HYDROLASE-1 DOMAIN-CONTAINING PROTEIN"/>
    <property type="match status" value="1"/>
</dbReference>
<keyword evidence="3" id="KW-1185">Reference proteome</keyword>
<evidence type="ECO:0000259" key="1">
    <source>
        <dbReference type="Pfam" id="PF20408"/>
    </source>
</evidence>
<comment type="caution">
    <text evidence="2">The sequence shown here is derived from an EMBL/GenBank/DDBJ whole genome shotgun (WGS) entry which is preliminary data.</text>
</comment>
<evidence type="ECO:0000313" key="3">
    <source>
        <dbReference type="Proteomes" id="UP000309215"/>
    </source>
</evidence>
<dbReference type="PANTHER" id="PTHR42103">
    <property type="entry name" value="ALPHA/BETA-HYDROLASES SUPERFAMILY PROTEIN"/>
    <property type="match status" value="1"/>
</dbReference>
<dbReference type="Gene3D" id="3.40.50.1820">
    <property type="entry name" value="alpha/beta hydrolase"/>
    <property type="match status" value="1"/>
</dbReference>
<feature type="domain" description="KANL3/Tex30 alpha/beta hydrolase-like" evidence="1">
    <location>
        <begin position="41"/>
        <end position="190"/>
    </location>
</feature>
<reference evidence="2 3" key="1">
    <citation type="submission" date="2019-04" db="EMBL/GenBank/DDBJ databases">
        <authorList>
            <person name="Li Y."/>
            <person name="Wang J."/>
        </authorList>
    </citation>
    <scope>NUCLEOTIDE SEQUENCE [LARGE SCALE GENOMIC DNA]</scope>
    <source>
        <strain evidence="2 3">DSM 14668</strain>
    </source>
</reference>
<dbReference type="SUPFAM" id="SSF53474">
    <property type="entry name" value="alpha/beta-Hydrolases"/>
    <property type="match status" value="1"/>
</dbReference>
<dbReference type="Pfam" id="PF20408">
    <property type="entry name" value="Abhydrolase_11"/>
    <property type="match status" value="1"/>
</dbReference>
<dbReference type="InterPro" id="IPR046879">
    <property type="entry name" value="KANL3/Tex30_Abhydrolase"/>
</dbReference>
<sequence>MRPPDGTFFLPGPAGRIEAVLRRHPSPRAAAVVCHPHPHSGGTLYNKVVSRATRALHAAGATVLRFHFRGVEASEGHYDGGAGEVDDARAAIDFLAPEHPHLLVAGYSFGAWVGLRAGAADPRVKALIGVGIPINVYDFSYLRETQKPLLLVQGEHDEWGNLDVVRAFARELPGPVTLEVIPGVNHSLAEHPETMMAKISDFVARRSG</sequence>
<accession>A0A4U1J151</accession>
<dbReference type="OrthoDB" id="9800435at2"/>
<evidence type="ECO:0000313" key="2">
    <source>
        <dbReference type="EMBL" id="TKD00769.1"/>
    </source>
</evidence>
<protein>
    <recommendedName>
        <fullName evidence="1">KANL3/Tex30 alpha/beta hydrolase-like domain-containing protein</fullName>
    </recommendedName>
</protein>
<organism evidence="2 3">
    <name type="scientific">Polyangium fumosum</name>
    <dbReference type="NCBI Taxonomy" id="889272"/>
    <lineage>
        <taxon>Bacteria</taxon>
        <taxon>Pseudomonadati</taxon>
        <taxon>Myxococcota</taxon>
        <taxon>Polyangia</taxon>
        <taxon>Polyangiales</taxon>
        <taxon>Polyangiaceae</taxon>
        <taxon>Polyangium</taxon>
    </lineage>
</organism>
<dbReference type="EMBL" id="SSMQ01000044">
    <property type="protein sequence ID" value="TKD00769.1"/>
    <property type="molecule type" value="Genomic_DNA"/>
</dbReference>
<dbReference type="InterPro" id="IPR029058">
    <property type="entry name" value="AB_hydrolase_fold"/>
</dbReference>